<dbReference type="SMART" id="SM00387">
    <property type="entry name" value="HATPase_c"/>
    <property type="match status" value="1"/>
</dbReference>
<dbReference type="SMART" id="SM00448">
    <property type="entry name" value="REC"/>
    <property type="match status" value="2"/>
</dbReference>
<dbReference type="CDD" id="cd17546">
    <property type="entry name" value="REC_hyHK_CKI1_RcsC-like"/>
    <property type="match status" value="1"/>
</dbReference>
<dbReference type="FunFam" id="3.30.565.10:FF:000010">
    <property type="entry name" value="Sensor histidine kinase RcsC"/>
    <property type="match status" value="1"/>
</dbReference>
<keyword evidence="19" id="KW-1185">Reference proteome</keyword>
<keyword evidence="13" id="KW-0175">Coiled coil</keyword>
<feature type="transmembrane region" description="Helical" evidence="14">
    <location>
        <begin position="311"/>
        <end position="331"/>
    </location>
</feature>
<gene>
    <name evidence="18" type="ORF">BST96_13935</name>
</gene>
<dbReference type="PROSITE" id="PS50110">
    <property type="entry name" value="RESPONSE_REGULATORY"/>
    <property type="match status" value="2"/>
</dbReference>
<keyword evidence="9" id="KW-0902">Two-component regulatory system</keyword>
<evidence type="ECO:0000256" key="12">
    <source>
        <dbReference type="PROSITE-ProRule" id="PRU00169"/>
    </source>
</evidence>
<organism evidence="18 19">
    <name type="scientific">Oceanicoccus sagamiensis</name>
    <dbReference type="NCBI Taxonomy" id="716816"/>
    <lineage>
        <taxon>Bacteria</taxon>
        <taxon>Pseudomonadati</taxon>
        <taxon>Pseudomonadota</taxon>
        <taxon>Gammaproteobacteria</taxon>
        <taxon>Cellvibrionales</taxon>
        <taxon>Spongiibacteraceae</taxon>
        <taxon>Oceanicoccus</taxon>
    </lineage>
</organism>
<protein>
    <recommendedName>
        <fullName evidence="11">Sensory/regulatory protein RpfC</fullName>
        <ecNumber evidence="3">2.7.13.3</ecNumber>
    </recommendedName>
</protein>
<name>A0A1X9NAQ2_9GAMM</name>
<evidence type="ECO:0000313" key="18">
    <source>
        <dbReference type="EMBL" id="ARN75118.1"/>
    </source>
</evidence>
<dbReference type="Gene3D" id="1.10.8.500">
    <property type="entry name" value="HAMP domain in histidine kinase"/>
    <property type="match status" value="1"/>
</dbReference>
<feature type="modified residue" description="4-aspartylphosphate" evidence="12">
    <location>
        <position position="720"/>
    </location>
</feature>
<dbReference type="CDD" id="cd00082">
    <property type="entry name" value="HisKA"/>
    <property type="match status" value="1"/>
</dbReference>
<dbReference type="Gene3D" id="3.40.50.2300">
    <property type="match status" value="2"/>
</dbReference>
<dbReference type="SUPFAM" id="SSF55874">
    <property type="entry name" value="ATPase domain of HSP90 chaperone/DNA topoisomerase II/histidine kinase"/>
    <property type="match status" value="1"/>
</dbReference>
<dbReference type="KEGG" id="osg:BST96_13935"/>
<dbReference type="GO" id="GO:0000155">
    <property type="term" value="F:phosphorelay sensor kinase activity"/>
    <property type="evidence" value="ECO:0007669"/>
    <property type="project" value="InterPro"/>
</dbReference>
<dbReference type="PANTHER" id="PTHR45339:SF1">
    <property type="entry name" value="HYBRID SIGNAL TRANSDUCTION HISTIDINE KINASE J"/>
    <property type="match status" value="1"/>
</dbReference>
<feature type="domain" description="Response regulatory" evidence="16">
    <location>
        <begin position="829"/>
        <end position="951"/>
    </location>
</feature>
<dbReference type="InterPro" id="IPR036890">
    <property type="entry name" value="HATPase_C_sf"/>
</dbReference>
<keyword evidence="14" id="KW-0812">Transmembrane</keyword>
<keyword evidence="14" id="KW-0472">Membrane</keyword>
<evidence type="ECO:0000256" key="10">
    <source>
        <dbReference type="ARBA" id="ARBA00064003"/>
    </source>
</evidence>
<dbReference type="InterPro" id="IPR036097">
    <property type="entry name" value="HisK_dim/P_sf"/>
</dbReference>
<dbReference type="PRINTS" id="PR00344">
    <property type="entry name" value="BCTRLSENSOR"/>
</dbReference>
<dbReference type="PROSITE" id="PS50885">
    <property type="entry name" value="HAMP"/>
    <property type="match status" value="1"/>
</dbReference>
<evidence type="ECO:0000256" key="7">
    <source>
        <dbReference type="ARBA" id="ARBA00022777"/>
    </source>
</evidence>
<dbReference type="AlphaFoldDB" id="A0A1X9NAQ2"/>
<dbReference type="InterPro" id="IPR011006">
    <property type="entry name" value="CheY-like_superfamily"/>
</dbReference>
<dbReference type="InterPro" id="IPR003594">
    <property type="entry name" value="HATPase_dom"/>
</dbReference>
<evidence type="ECO:0000256" key="5">
    <source>
        <dbReference type="ARBA" id="ARBA00022679"/>
    </source>
</evidence>
<dbReference type="Pfam" id="PF00512">
    <property type="entry name" value="HisKA"/>
    <property type="match status" value="1"/>
</dbReference>
<evidence type="ECO:0000256" key="9">
    <source>
        <dbReference type="ARBA" id="ARBA00023012"/>
    </source>
</evidence>
<dbReference type="EC" id="2.7.13.3" evidence="3"/>
<evidence type="ECO:0000256" key="6">
    <source>
        <dbReference type="ARBA" id="ARBA00022741"/>
    </source>
</evidence>
<dbReference type="SUPFAM" id="SSF52172">
    <property type="entry name" value="CheY-like"/>
    <property type="match status" value="2"/>
</dbReference>
<proteinExistence type="predicted"/>
<feature type="coiled-coil region" evidence="13">
    <location>
        <begin position="387"/>
        <end position="414"/>
    </location>
</feature>
<dbReference type="RefSeq" id="WP_085759288.1">
    <property type="nucleotide sequence ID" value="NZ_CP019343.1"/>
</dbReference>
<evidence type="ECO:0000313" key="19">
    <source>
        <dbReference type="Proteomes" id="UP000193450"/>
    </source>
</evidence>
<evidence type="ECO:0000256" key="11">
    <source>
        <dbReference type="ARBA" id="ARBA00068150"/>
    </source>
</evidence>
<dbReference type="InterPro" id="IPR005467">
    <property type="entry name" value="His_kinase_dom"/>
</dbReference>
<comment type="subunit">
    <text evidence="10">At low DSF concentrations, interacts with RpfF.</text>
</comment>
<dbReference type="STRING" id="716816.BST96_13935"/>
<evidence type="ECO:0000256" key="2">
    <source>
        <dbReference type="ARBA" id="ARBA00004370"/>
    </source>
</evidence>
<evidence type="ECO:0000256" key="1">
    <source>
        <dbReference type="ARBA" id="ARBA00000085"/>
    </source>
</evidence>
<evidence type="ECO:0000256" key="13">
    <source>
        <dbReference type="SAM" id="Coils"/>
    </source>
</evidence>
<dbReference type="OrthoDB" id="9770795at2"/>
<dbReference type="FunFam" id="1.10.287.130:FF:000002">
    <property type="entry name" value="Two-component osmosensing histidine kinase"/>
    <property type="match status" value="1"/>
</dbReference>
<dbReference type="PANTHER" id="PTHR45339">
    <property type="entry name" value="HYBRID SIGNAL TRANSDUCTION HISTIDINE KINASE J"/>
    <property type="match status" value="1"/>
</dbReference>
<feature type="coiled-coil region" evidence="13">
    <location>
        <begin position="90"/>
        <end position="142"/>
    </location>
</feature>
<feature type="domain" description="Histidine kinase" evidence="15">
    <location>
        <begin position="424"/>
        <end position="647"/>
    </location>
</feature>
<evidence type="ECO:0000256" key="4">
    <source>
        <dbReference type="ARBA" id="ARBA00022553"/>
    </source>
</evidence>
<dbReference type="Proteomes" id="UP000193450">
    <property type="component" value="Chromosome"/>
</dbReference>
<evidence type="ECO:0000256" key="14">
    <source>
        <dbReference type="SAM" id="Phobius"/>
    </source>
</evidence>
<keyword evidence="8" id="KW-0067">ATP-binding</keyword>
<dbReference type="Pfam" id="PF02518">
    <property type="entry name" value="HATPase_c"/>
    <property type="match status" value="1"/>
</dbReference>
<dbReference type="SMART" id="SM00388">
    <property type="entry name" value="HisKA"/>
    <property type="match status" value="1"/>
</dbReference>
<sequence length="958" mass="106109">MNKPSGNDSDHSWTNGSISRHIIVSFMLLLVISLAVMAYNIFGLNDIGQRFNDFRQASNKADLMSKINNDIAEIQRYILIFSHTNNTATIVEIKNLYAEVLNDISELAEEVPLDNNYEAELLGQMRRNADAFGEKIDSLQEERDFRDQLVQDKLIALFEGLDQSMVSLFAEAVVKQNDNVLVNLLQAQRMISNAEVYSWRYFSNYKSGLRKEITDNIEQASRILKTLQSLQQTKPIASQLSSIASMIKQTGATFSQSVQAERNYLFLVNVVVAGESSELRTVAAKLKEEFLGRQQEQFSLTEFQLGFIQQVAIVVALFAACLTILIAFLTGKAISKPLESITETFEHLIKGETIDEVPGANRRDEIGRLAQAANVFRETNEKTRVLLSQTEQFAEELQQREQALQEAVITAQEASLTKTQFLASMSHEIRTPMNGVIGMLHLLSKEQLNSKQQHYTELAKSSADSLLVLINDILDVSKIEAGKLDIEMIDFDLRSLFKDLSNAMAYRIQEKGLDFVLDIDAIGKQKVQGDPGRLRQILTNLVANALKFTEQGQITVRARLDVIDVDSGKQQLHCDIMDTGIGIASDKVDQLFDTFTQADSTTTRKYGGTGLGLSIVRQLCQLMGGSVEVSSELGKGSCFSFNLLLGGSDRVLGPVPDIDMAQYPVLIVDDDATNIEVLSGMLQKKSIEFSVCNSGLECLNLLERRTQEQGACPFKIAILDMQMPNMDGAELARLIRNNPDYDQMSLVMMTSMGARGDAQSYADIGFAAYLHKPAVAQDLYDAMALILSGQQASGAAGGTLLTRHNLADLREDTEHSSPKSGLRRKPKLRLLLVEDHPINQMVAQGMLEDLGYSVDVANNGLEAIKLLQGSSEQAYALILMDCQMPVMDGYTTTRNIRKGDAGDYYREISIVAMTANAMQGDREACLDAGMNDYLSKPIDEQPLTECLEKWLSQANNAG</sequence>
<feature type="modified residue" description="4-aspartylphosphate" evidence="12">
    <location>
        <position position="881"/>
    </location>
</feature>
<dbReference type="SUPFAM" id="SSF47384">
    <property type="entry name" value="Homodimeric domain of signal transducing histidine kinase"/>
    <property type="match status" value="1"/>
</dbReference>
<keyword evidence="6" id="KW-0547">Nucleotide-binding</keyword>
<dbReference type="Gene3D" id="1.10.287.130">
    <property type="match status" value="1"/>
</dbReference>
<evidence type="ECO:0000259" key="15">
    <source>
        <dbReference type="PROSITE" id="PS50109"/>
    </source>
</evidence>
<dbReference type="InterPro" id="IPR003660">
    <property type="entry name" value="HAMP_dom"/>
</dbReference>
<dbReference type="GO" id="GO:0016020">
    <property type="term" value="C:membrane"/>
    <property type="evidence" value="ECO:0007669"/>
    <property type="project" value="UniProtKB-SubCell"/>
</dbReference>
<dbReference type="InterPro" id="IPR001789">
    <property type="entry name" value="Sig_transdc_resp-reg_receiver"/>
</dbReference>
<keyword evidence="7" id="KW-0418">Kinase</keyword>
<dbReference type="CDD" id="cd16922">
    <property type="entry name" value="HATPase_EvgS-ArcB-TorS-like"/>
    <property type="match status" value="1"/>
</dbReference>
<dbReference type="CDD" id="cd00156">
    <property type="entry name" value="REC"/>
    <property type="match status" value="1"/>
</dbReference>
<evidence type="ECO:0000256" key="8">
    <source>
        <dbReference type="ARBA" id="ARBA00022840"/>
    </source>
</evidence>
<evidence type="ECO:0000256" key="3">
    <source>
        <dbReference type="ARBA" id="ARBA00012438"/>
    </source>
</evidence>
<dbReference type="Gene3D" id="3.30.565.10">
    <property type="entry name" value="Histidine kinase-like ATPase, C-terminal domain"/>
    <property type="match status" value="1"/>
</dbReference>
<reference evidence="18 19" key="1">
    <citation type="submission" date="2016-11" db="EMBL/GenBank/DDBJ databases">
        <title>Trade-off between light-utilization and light-protection in marine flavobacteria.</title>
        <authorList>
            <person name="Kumagai Y."/>
        </authorList>
    </citation>
    <scope>NUCLEOTIDE SEQUENCE [LARGE SCALE GENOMIC DNA]</scope>
    <source>
        <strain evidence="18 19">NBRC 107125</strain>
    </source>
</reference>
<accession>A0A1X9NAQ2</accession>
<dbReference type="InterPro" id="IPR003661">
    <property type="entry name" value="HisK_dim/P_dom"/>
</dbReference>
<dbReference type="GO" id="GO:0005524">
    <property type="term" value="F:ATP binding"/>
    <property type="evidence" value="ECO:0007669"/>
    <property type="project" value="UniProtKB-KW"/>
</dbReference>
<evidence type="ECO:0000259" key="16">
    <source>
        <dbReference type="PROSITE" id="PS50110"/>
    </source>
</evidence>
<feature type="domain" description="HAMP" evidence="17">
    <location>
        <begin position="332"/>
        <end position="385"/>
    </location>
</feature>
<evidence type="ECO:0000259" key="17">
    <source>
        <dbReference type="PROSITE" id="PS50885"/>
    </source>
</evidence>
<dbReference type="Pfam" id="PF00072">
    <property type="entry name" value="Response_reg"/>
    <property type="match status" value="2"/>
</dbReference>
<dbReference type="PROSITE" id="PS50109">
    <property type="entry name" value="HIS_KIN"/>
    <property type="match status" value="1"/>
</dbReference>
<keyword evidence="14" id="KW-1133">Transmembrane helix</keyword>
<comment type="catalytic activity">
    <reaction evidence="1">
        <text>ATP + protein L-histidine = ADP + protein N-phospho-L-histidine.</text>
        <dbReference type="EC" id="2.7.13.3"/>
    </reaction>
</comment>
<dbReference type="SUPFAM" id="SSF158472">
    <property type="entry name" value="HAMP domain-like"/>
    <property type="match status" value="1"/>
</dbReference>
<feature type="transmembrane region" description="Helical" evidence="14">
    <location>
        <begin position="20"/>
        <end position="42"/>
    </location>
</feature>
<dbReference type="InterPro" id="IPR004358">
    <property type="entry name" value="Sig_transdc_His_kin-like_C"/>
</dbReference>
<feature type="domain" description="Response regulatory" evidence="16">
    <location>
        <begin position="664"/>
        <end position="787"/>
    </location>
</feature>
<dbReference type="EMBL" id="CP019343">
    <property type="protein sequence ID" value="ARN75118.1"/>
    <property type="molecule type" value="Genomic_DNA"/>
</dbReference>
<comment type="subcellular location">
    <subcellularLocation>
        <location evidence="2">Membrane</location>
    </subcellularLocation>
</comment>
<keyword evidence="4 12" id="KW-0597">Phosphoprotein</keyword>
<keyword evidence="5" id="KW-0808">Transferase</keyword>